<keyword evidence="4 6" id="KW-1133">Transmembrane helix</keyword>
<reference evidence="7" key="2">
    <citation type="submission" date="2020-10" db="EMBL/GenBank/DDBJ databases">
        <title>Comparative genomics of the Acetobacterium genus.</title>
        <authorList>
            <person name="Marshall C."/>
            <person name="May H."/>
            <person name="Norman S."/>
        </authorList>
    </citation>
    <scope>NUCLEOTIDE SEQUENCE</scope>
    <source>
        <strain evidence="7">DER-2019</strain>
    </source>
</reference>
<reference evidence="7" key="1">
    <citation type="submission" date="2019-10" db="EMBL/GenBank/DDBJ databases">
        <authorList>
            <person name="Ross D.E."/>
            <person name="Gulliver D."/>
        </authorList>
    </citation>
    <scope>NUCLEOTIDE SEQUENCE</scope>
    <source>
        <strain evidence="7">DER-2019</strain>
    </source>
</reference>
<dbReference type="Proteomes" id="UP000616595">
    <property type="component" value="Unassembled WGS sequence"/>
</dbReference>
<dbReference type="PANTHER" id="PTHR34857:SF2">
    <property type="entry name" value="SLL0384 PROTEIN"/>
    <property type="match status" value="1"/>
</dbReference>
<comment type="caution">
    <text evidence="7">The sequence shown here is derived from an EMBL/GenBank/DDBJ whole genome shotgun (WGS) entry which is preliminary data.</text>
</comment>
<dbReference type="OrthoDB" id="8635523at2"/>
<dbReference type="PANTHER" id="PTHR34857">
    <property type="entry name" value="SLL0384 PROTEIN"/>
    <property type="match status" value="1"/>
</dbReference>
<keyword evidence="2" id="KW-1003">Cell membrane</keyword>
<proteinExistence type="predicted"/>
<evidence type="ECO:0000256" key="1">
    <source>
        <dbReference type="ARBA" id="ARBA00004141"/>
    </source>
</evidence>
<protein>
    <submittedName>
        <fullName evidence="7">Energy-coupling factor transporter transmembrane protein EcfT</fullName>
    </submittedName>
</protein>
<gene>
    <name evidence="7" type="ORF">GH810_08405</name>
</gene>
<organism evidence="7 8">
    <name type="scientific">Acetobacterium paludosum</name>
    <dbReference type="NCBI Taxonomy" id="52693"/>
    <lineage>
        <taxon>Bacteria</taxon>
        <taxon>Bacillati</taxon>
        <taxon>Bacillota</taxon>
        <taxon>Clostridia</taxon>
        <taxon>Eubacteriales</taxon>
        <taxon>Eubacteriaceae</taxon>
        <taxon>Acetobacterium</taxon>
    </lineage>
</organism>
<sequence length="244" mass="28039">MINVKNWDPRLKLTWCLFLVLTALISRNMVLDLVLLLTILITEIITEKSLKRFKVIAILLLIAGSQVLIINLLFGRVGEPVWSWWILTVYNGSLIASLLGFLRICVITISAIQFAYNTDATDIAQMLIKWHIPYRYAMLVPITARFFPVMVNEYHSICDSNSARGVPCDTVMEHIRNLPAAVMPLIYRALRISNDASLSVELRGFGRYETRNFQKTIGLRPFEGIMILFIIMMYISIMLYIMFL</sequence>
<evidence type="ECO:0000256" key="3">
    <source>
        <dbReference type="ARBA" id="ARBA00022692"/>
    </source>
</evidence>
<evidence type="ECO:0000256" key="2">
    <source>
        <dbReference type="ARBA" id="ARBA00022475"/>
    </source>
</evidence>
<evidence type="ECO:0000313" key="7">
    <source>
        <dbReference type="EMBL" id="MBC3888330.1"/>
    </source>
</evidence>
<dbReference type="InterPro" id="IPR051611">
    <property type="entry name" value="ECF_transporter_component"/>
</dbReference>
<name>A0A923I3D2_9FIRM</name>
<keyword evidence="5 6" id="KW-0472">Membrane</keyword>
<dbReference type="GO" id="GO:0005886">
    <property type="term" value="C:plasma membrane"/>
    <property type="evidence" value="ECO:0007669"/>
    <property type="project" value="UniProtKB-ARBA"/>
</dbReference>
<dbReference type="Pfam" id="PF02361">
    <property type="entry name" value="CbiQ"/>
    <property type="match status" value="1"/>
</dbReference>
<evidence type="ECO:0000256" key="4">
    <source>
        <dbReference type="ARBA" id="ARBA00022989"/>
    </source>
</evidence>
<feature type="transmembrane region" description="Helical" evidence="6">
    <location>
        <begin position="224"/>
        <end position="243"/>
    </location>
</feature>
<feature type="transmembrane region" description="Helical" evidence="6">
    <location>
        <begin position="94"/>
        <end position="116"/>
    </location>
</feature>
<dbReference type="CDD" id="cd16914">
    <property type="entry name" value="EcfT"/>
    <property type="match status" value="1"/>
</dbReference>
<keyword evidence="3 6" id="KW-0812">Transmembrane</keyword>
<feature type="transmembrane region" description="Helical" evidence="6">
    <location>
        <begin position="53"/>
        <end position="74"/>
    </location>
</feature>
<evidence type="ECO:0000256" key="5">
    <source>
        <dbReference type="ARBA" id="ARBA00023136"/>
    </source>
</evidence>
<comment type="subcellular location">
    <subcellularLocation>
        <location evidence="1">Membrane</location>
        <topology evidence="1">Multi-pass membrane protein</topology>
    </subcellularLocation>
</comment>
<keyword evidence="8" id="KW-1185">Reference proteome</keyword>
<evidence type="ECO:0000313" key="8">
    <source>
        <dbReference type="Proteomes" id="UP000616595"/>
    </source>
</evidence>
<dbReference type="EMBL" id="WJBD01000008">
    <property type="protein sequence ID" value="MBC3888330.1"/>
    <property type="molecule type" value="Genomic_DNA"/>
</dbReference>
<dbReference type="AlphaFoldDB" id="A0A923I3D2"/>
<dbReference type="InterPro" id="IPR003339">
    <property type="entry name" value="ABC/ECF_trnsptr_transmembrane"/>
</dbReference>
<accession>A0A923I3D2</accession>
<dbReference type="RefSeq" id="WP_148567789.1">
    <property type="nucleotide sequence ID" value="NZ_RXYA01000012.1"/>
</dbReference>
<feature type="transmembrane region" description="Helical" evidence="6">
    <location>
        <begin position="12"/>
        <end position="41"/>
    </location>
</feature>
<evidence type="ECO:0000256" key="6">
    <source>
        <dbReference type="SAM" id="Phobius"/>
    </source>
</evidence>